<dbReference type="InterPro" id="IPR018247">
    <property type="entry name" value="EF_Hand_1_Ca_BS"/>
</dbReference>
<feature type="domain" description="EF-hand" evidence="2">
    <location>
        <begin position="297"/>
        <end position="332"/>
    </location>
</feature>
<dbReference type="Gene3D" id="1.10.238.10">
    <property type="entry name" value="EF-hand"/>
    <property type="match status" value="1"/>
</dbReference>
<keyword evidence="1" id="KW-0106">Calcium</keyword>
<dbReference type="PROSITE" id="PS00018">
    <property type="entry name" value="EF_HAND_1"/>
    <property type="match status" value="1"/>
</dbReference>
<dbReference type="EMBL" id="JAVFWL010000002">
    <property type="protein sequence ID" value="KAK6737735.1"/>
    <property type="molecule type" value="Genomic_DNA"/>
</dbReference>
<protein>
    <recommendedName>
        <fullName evidence="2">EF-hand domain-containing protein</fullName>
    </recommendedName>
</protein>
<proteinExistence type="predicted"/>
<accession>A0ABR1CIH8</accession>
<dbReference type="SUPFAM" id="SSF47473">
    <property type="entry name" value="EF-hand"/>
    <property type="match status" value="1"/>
</dbReference>
<dbReference type="Proteomes" id="UP001303046">
    <property type="component" value="Unassembled WGS sequence"/>
</dbReference>
<evidence type="ECO:0000313" key="3">
    <source>
        <dbReference type="EMBL" id="KAK6737735.1"/>
    </source>
</evidence>
<name>A0ABR1CIH8_NECAM</name>
<reference evidence="3 4" key="1">
    <citation type="submission" date="2023-08" db="EMBL/GenBank/DDBJ databases">
        <title>A Necator americanus chromosomal reference genome.</title>
        <authorList>
            <person name="Ilik V."/>
            <person name="Petrzelkova K.J."/>
            <person name="Pardy F."/>
            <person name="Fuh T."/>
            <person name="Niatou-Singa F.S."/>
            <person name="Gouil Q."/>
            <person name="Baker L."/>
            <person name="Ritchie M.E."/>
            <person name="Jex A.R."/>
            <person name="Gazzola D."/>
            <person name="Li H."/>
            <person name="Toshio Fujiwara R."/>
            <person name="Zhan B."/>
            <person name="Aroian R.V."/>
            <person name="Pafco B."/>
            <person name="Schwarz E.M."/>
        </authorList>
    </citation>
    <scope>NUCLEOTIDE SEQUENCE [LARGE SCALE GENOMIC DNA]</scope>
    <source>
        <strain evidence="3 4">Aroian</strain>
        <tissue evidence="3">Whole animal</tissue>
    </source>
</reference>
<dbReference type="PROSITE" id="PS50222">
    <property type="entry name" value="EF_HAND_2"/>
    <property type="match status" value="1"/>
</dbReference>
<dbReference type="InterPro" id="IPR011992">
    <property type="entry name" value="EF-hand-dom_pair"/>
</dbReference>
<organism evidence="3 4">
    <name type="scientific">Necator americanus</name>
    <name type="common">Human hookworm</name>
    <dbReference type="NCBI Taxonomy" id="51031"/>
    <lineage>
        <taxon>Eukaryota</taxon>
        <taxon>Metazoa</taxon>
        <taxon>Ecdysozoa</taxon>
        <taxon>Nematoda</taxon>
        <taxon>Chromadorea</taxon>
        <taxon>Rhabditida</taxon>
        <taxon>Rhabditina</taxon>
        <taxon>Rhabditomorpha</taxon>
        <taxon>Strongyloidea</taxon>
        <taxon>Ancylostomatidae</taxon>
        <taxon>Bunostominae</taxon>
        <taxon>Necator</taxon>
    </lineage>
</organism>
<gene>
    <name evidence="3" type="primary">Necator_chrII.g7858</name>
    <name evidence="3" type="ORF">RB195_020064</name>
</gene>
<evidence type="ECO:0000313" key="4">
    <source>
        <dbReference type="Proteomes" id="UP001303046"/>
    </source>
</evidence>
<keyword evidence="4" id="KW-1185">Reference proteome</keyword>
<evidence type="ECO:0000256" key="1">
    <source>
        <dbReference type="ARBA" id="ARBA00022837"/>
    </source>
</evidence>
<sequence>MSLSKDEFREICYTIAGPKTTIDKGTLYSAICCAGKSVIRAHLDNLWPSDKKEIDHNHAYRIFERLEDLVVDESDMEKIREQGIRVTVDQVLNHVEERSIHDVCAVIVDRPGAEDRRESIRSCLAPFTKDGYIELEEFIQAVQTTKHETLALLLRLQQPCGSTTVDVEGTGTGETSAKKAELQQKPTFRGVLFTNPLRVVKHVLDGEGPCRITLKVEWNSDMGTNEFVNDVFGMVMDSSGRAVAVTSRLLNENYQTDEFRLEPGFTVIVMGLGTNTKITSKKKQRAELTSQDRLSKRFKMSLMNIFDMFDFDCDGLLSRNEYAAFTIATADTPPDDEACTISF</sequence>
<comment type="caution">
    <text evidence="3">The sequence shown here is derived from an EMBL/GenBank/DDBJ whole genome shotgun (WGS) entry which is preliminary data.</text>
</comment>
<evidence type="ECO:0000259" key="2">
    <source>
        <dbReference type="PROSITE" id="PS50222"/>
    </source>
</evidence>
<dbReference type="InterPro" id="IPR002048">
    <property type="entry name" value="EF_hand_dom"/>
</dbReference>